<dbReference type="PANTHER" id="PTHR20930">
    <property type="entry name" value="OVARIAN CARCINOMA ANTIGEN CA125-RELATED"/>
    <property type="match status" value="1"/>
</dbReference>
<protein>
    <submittedName>
        <fullName evidence="4">Protein tfg</fullName>
    </submittedName>
</protein>
<dbReference type="InterPro" id="IPR053793">
    <property type="entry name" value="PB1-like"/>
</dbReference>
<keyword evidence="5" id="KW-1185">Reference proteome</keyword>
<dbReference type="Pfam" id="PF00564">
    <property type="entry name" value="PB1"/>
    <property type="match status" value="1"/>
</dbReference>
<dbReference type="OrthoDB" id="6270329at2759"/>
<dbReference type="InterPro" id="IPR015940">
    <property type="entry name" value="UBA"/>
</dbReference>
<dbReference type="InterPro" id="IPR009060">
    <property type="entry name" value="UBA-like_sf"/>
</dbReference>
<reference evidence="4" key="1">
    <citation type="submission" date="2022-10" db="EMBL/GenBank/DDBJ databases">
        <title>Novel sulphate-reducing endosymbionts in the free-living metamonad Anaeramoeba.</title>
        <authorList>
            <person name="Jerlstrom-Hultqvist J."/>
            <person name="Cepicka I."/>
            <person name="Gallot-Lavallee L."/>
            <person name="Salas-Leiva D."/>
            <person name="Curtis B.A."/>
            <person name="Zahonova K."/>
            <person name="Pipaliya S."/>
            <person name="Dacks J."/>
            <person name="Roger A.J."/>
        </authorList>
    </citation>
    <scope>NUCLEOTIDE SEQUENCE</scope>
    <source>
        <strain evidence="4">BMAN</strain>
    </source>
</reference>
<dbReference type="Gene3D" id="1.10.8.10">
    <property type="entry name" value="DNA helicase RuvA subunit, C-terminal domain"/>
    <property type="match status" value="1"/>
</dbReference>
<feature type="domain" description="PB1" evidence="3">
    <location>
        <begin position="6"/>
        <end position="91"/>
    </location>
</feature>
<organism evidence="4 5">
    <name type="scientific">Anaeramoeba ignava</name>
    <name type="common">Anaerobic marine amoeba</name>
    <dbReference type="NCBI Taxonomy" id="1746090"/>
    <lineage>
        <taxon>Eukaryota</taxon>
        <taxon>Metamonada</taxon>
        <taxon>Anaeramoebidae</taxon>
        <taxon>Anaeramoeba</taxon>
    </lineage>
</organism>
<feature type="region of interest" description="Disordered" evidence="1">
    <location>
        <begin position="101"/>
        <end position="123"/>
    </location>
</feature>
<dbReference type="AlphaFoldDB" id="A0A9Q0LRR8"/>
<dbReference type="Proteomes" id="UP001149090">
    <property type="component" value="Unassembled WGS sequence"/>
</dbReference>
<evidence type="ECO:0000313" key="4">
    <source>
        <dbReference type="EMBL" id="KAJ5076070.1"/>
    </source>
</evidence>
<dbReference type="CDD" id="cd05992">
    <property type="entry name" value="PB1"/>
    <property type="match status" value="1"/>
</dbReference>
<proteinExistence type="predicted"/>
<gene>
    <name evidence="4" type="ORF">M0811_06932</name>
</gene>
<dbReference type="SMART" id="SM00666">
    <property type="entry name" value="PB1"/>
    <property type="match status" value="1"/>
</dbReference>
<dbReference type="SUPFAM" id="SSF54277">
    <property type="entry name" value="CAD &amp; PB1 domains"/>
    <property type="match status" value="1"/>
</dbReference>
<dbReference type="Gene3D" id="3.10.20.90">
    <property type="entry name" value="Phosphatidylinositol 3-kinase Catalytic Subunit, Chain A, domain 1"/>
    <property type="match status" value="1"/>
</dbReference>
<dbReference type="PANTHER" id="PTHR20930:SF0">
    <property type="entry name" value="PROTEIN ILRUN"/>
    <property type="match status" value="1"/>
</dbReference>
<sequence>MQSNNKITIKCCLGEDIRRFYLPKEAEYETLLLNLQQIYKIDFSKSSNFQIQYIDEEEDWITITSTHELYTAIQLISNNTPPVLKLQIFLKEDEDEINDNEDEYEMNDNDNEDEINDNDNKDETNSNQGFSFPFFPGYFFFQNLLGKDFQVIITNVLEIIKDKSIFDWFKKSKCEIASIFCQLVHSGAQGVETFKQGINELIKDFEFSLPETKKRITEIVNQIANHAGSLNMFLHQNLCAKMFQGCPNQDSELSNQSTDQQAQNGNFFGFGFGRNFGFNNKGFGKGRNQCFGARRGMFRGRRSHFRGRNRQHNFRNFFQPNSNQFRGNFYRNQSPFGFHFGQMNPYFPFPFQFQNVDQQNFQDDSQNDFDTQNFQQDELTNQMNEKLGLNDNQVDDFNSQKDDQIFPYMQQLEDLKEMGFPDSEEIRRLLIKHEGQISFVLNSLLSNSAKFF</sequence>
<dbReference type="EMBL" id="JAPDFW010000063">
    <property type="protein sequence ID" value="KAJ5076070.1"/>
    <property type="molecule type" value="Genomic_DNA"/>
</dbReference>
<evidence type="ECO:0000313" key="5">
    <source>
        <dbReference type="Proteomes" id="UP001149090"/>
    </source>
</evidence>
<comment type="caution">
    <text evidence="4">The sequence shown here is derived from an EMBL/GenBank/DDBJ whole genome shotgun (WGS) entry which is preliminary data.</text>
</comment>
<dbReference type="PROSITE" id="PS51745">
    <property type="entry name" value="PB1"/>
    <property type="match status" value="1"/>
</dbReference>
<dbReference type="PROSITE" id="PS50030">
    <property type="entry name" value="UBA"/>
    <property type="match status" value="1"/>
</dbReference>
<evidence type="ECO:0000256" key="1">
    <source>
        <dbReference type="SAM" id="MobiDB-lite"/>
    </source>
</evidence>
<feature type="compositionally biased region" description="Acidic residues" evidence="1">
    <location>
        <begin position="101"/>
        <end position="117"/>
    </location>
</feature>
<dbReference type="InterPro" id="IPR000270">
    <property type="entry name" value="PB1_dom"/>
</dbReference>
<dbReference type="SUPFAM" id="SSF46934">
    <property type="entry name" value="UBA-like"/>
    <property type="match status" value="1"/>
</dbReference>
<evidence type="ECO:0000259" key="3">
    <source>
        <dbReference type="PROSITE" id="PS51745"/>
    </source>
</evidence>
<accession>A0A9Q0LRR8</accession>
<name>A0A9Q0LRR8_ANAIG</name>
<evidence type="ECO:0000259" key="2">
    <source>
        <dbReference type="PROSITE" id="PS50030"/>
    </source>
</evidence>
<feature type="domain" description="UBA" evidence="2">
    <location>
        <begin position="400"/>
        <end position="447"/>
    </location>
</feature>